<keyword evidence="13" id="KW-1185">Reference proteome</keyword>
<dbReference type="GO" id="GO:0009636">
    <property type="term" value="P:response to toxic substance"/>
    <property type="evidence" value="ECO:0007669"/>
    <property type="project" value="UniProtKB-KW"/>
</dbReference>
<evidence type="ECO:0000256" key="4">
    <source>
        <dbReference type="ARBA" id="ARBA00022630"/>
    </source>
</evidence>
<gene>
    <name evidence="12" type="ORF">MJ923_20520</name>
</gene>
<dbReference type="GO" id="GO:0018580">
    <property type="term" value="F:nitronate monooxygenase activity"/>
    <property type="evidence" value="ECO:0007669"/>
    <property type="project" value="InterPro"/>
</dbReference>
<dbReference type="PANTHER" id="PTHR42747:SF3">
    <property type="entry name" value="NITRONATE MONOOXYGENASE-RELATED"/>
    <property type="match status" value="1"/>
</dbReference>
<dbReference type="CDD" id="cd04730">
    <property type="entry name" value="NPD_like"/>
    <property type="match status" value="1"/>
</dbReference>
<evidence type="ECO:0000256" key="5">
    <source>
        <dbReference type="ARBA" id="ARBA00022643"/>
    </source>
</evidence>
<comment type="catalytic activity">
    <reaction evidence="10">
        <text>3 propionate 3-nitronate + 3 O2 + H2O = 3 3-oxopropanoate + 2 nitrate + nitrite + H2O2 + 3 H(+)</text>
        <dbReference type="Rhea" id="RHEA:57332"/>
        <dbReference type="ChEBI" id="CHEBI:15377"/>
        <dbReference type="ChEBI" id="CHEBI:15378"/>
        <dbReference type="ChEBI" id="CHEBI:15379"/>
        <dbReference type="ChEBI" id="CHEBI:16240"/>
        <dbReference type="ChEBI" id="CHEBI:16301"/>
        <dbReference type="ChEBI" id="CHEBI:17632"/>
        <dbReference type="ChEBI" id="CHEBI:33190"/>
        <dbReference type="ChEBI" id="CHEBI:136067"/>
    </reaction>
</comment>
<comment type="similarity">
    <text evidence="2">Belongs to the nitronate monooxygenase family. NMO class I subfamily.</text>
</comment>
<evidence type="ECO:0000256" key="6">
    <source>
        <dbReference type="ARBA" id="ARBA00022741"/>
    </source>
</evidence>
<dbReference type="SUPFAM" id="SSF51412">
    <property type="entry name" value="Inosine monophosphate dehydrogenase (IMPDH)"/>
    <property type="match status" value="1"/>
</dbReference>
<evidence type="ECO:0000256" key="3">
    <source>
        <dbReference type="ARBA" id="ARBA00022575"/>
    </source>
</evidence>
<dbReference type="InterPro" id="IPR013785">
    <property type="entry name" value="Aldolase_TIM"/>
</dbReference>
<dbReference type="RefSeq" id="WP_240592651.1">
    <property type="nucleotide sequence ID" value="NZ_JAKUDL010000014.1"/>
</dbReference>
<keyword evidence="6" id="KW-0547">Nucleotide-binding</keyword>
<evidence type="ECO:0000256" key="1">
    <source>
        <dbReference type="ARBA" id="ARBA00001917"/>
    </source>
</evidence>
<accession>A0AAJ1BKW2</accession>
<comment type="caution">
    <text evidence="12">The sequence shown here is derived from an EMBL/GenBank/DDBJ whole genome shotgun (WGS) entry which is preliminary data.</text>
</comment>
<dbReference type="Gene3D" id="3.20.20.70">
    <property type="entry name" value="Aldolase class I"/>
    <property type="match status" value="1"/>
</dbReference>
<name>A0AAJ1BKW2_9GAMM</name>
<keyword evidence="7" id="KW-0560">Oxidoreductase</keyword>
<comment type="cofactor">
    <cofactor evidence="1">
        <name>FMN</name>
        <dbReference type="ChEBI" id="CHEBI:58210"/>
    </cofactor>
</comment>
<dbReference type="Proteomes" id="UP001297581">
    <property type="component" value="Unassembled WGS sequence"/>
</dbReference>
<evidence type="ECO:0000256" key="2">
    <source>
        <dbReference type="ARBA" id="ARBA00009881"/>
    </source>
</evidence>
<protein>
    <recommendedName>
        <fullName evidence="11">Nitronate monooxygenase</fullName>
    </recommendedName>
    <alternativeName>
        <fullName evidence="9">Propionate 3-nitronate monooxygenase</fullName>
    </alternativeName>
</protein>
<reference evidence="12 13" key="1">
    <citation type="submission" date="2022-02" db="EMBL/GenBank/DDBJ databases">
        <title>The genome sequence of Shewanella sp. 3B26.</title>
        <authorList>
            <person name="Du J."/>
        </authorList>
    </citation>
    <scope>NUCLEOTIDE SEQUENCE [LARGE SCALE GENOMIC DNA]</scope>
    <source>
        <strain evidence="12 13">3B26</strain>
    </source>
</reference>
<dbReference type="AlphaFoldDB" id="A0AAJ1BKW2"/>
<evidence type="ECO:0000256" key="7">
    <source>
        <dbReference type="ARBA" id="ARBA00023002"/>
    </source>
</evidence>
<evidence type="ECO:0000256" key="9">
    <source>
        <dbReference type="ARBA" id="ARBA00031155"/>
    </source>
</evidence>
<keyword evidence="5" id="KW-0288">FMN</keyword>
<evidence type="ECO:0000256" key="8">
    <source>
        <dbReference type="ARBA" id="ARBA00023033"/>
    </source>
</evidence>
<dbReference type="InterPro" id="IPR004136">
    <property type="entry name" value="NMO"/>
</dbReference>
<evidence type="ECO:0000313" key="12">
    <source>
        <dbReference type="EMBL" id="MCH4296693.1"/>
    </source>
</evidence>
<proteinExistence type="inferred from homology"/>
<dbReference type="GO" id="GO:0000166">
    <property type="term" value="F:nucleotide binding"/>
    <property type="evidence" value="ECO:0007669"/>
    <property type="project" value="UniProtKB-KW"/>
</dbReference>
<keyword evidence="4" id="KW-0285">Flavoprotein</keyword>
<keyword evidence="8 12" id="KW-0503">Monooxygenase</keyword>
<dbReference type="Pfam" id="PF03060">
    <property type="entry name" value="NMO"/>
    <property type="match status" value="1"/>
</dbReference>
<dbReference type="PANTHER" id="PTHR42747">
    <property type="entry name" value="NITRONATE MONOOXYGENASE-RELATED"/>
    <property type="match status" value="1"/>
</dbReference>
<sequence length="347" mass="36929">MDFKALLGTQLPIIQAPMAGVQDSALAIAVSEVGGLGSLPCGMLSTAKIVEEIQQIARQTNKPYNLNFFCHQSLAFDEARQQLWRSRLKPYFSELKIAPSAGGASRVPFSHEIADAIEPFVPPFISFHFGLPEKSLLARVKGWGTKVVSTATTVDEALWLEAQGADAIIAQGLEAGGHRGMFLSKDISTQMGLFALLPQIVSKVSVPVIAAGGICDSRSVKAAMELGAAAVQVGTAYMLCDEARTSALHRQAIQSGRAAHTALTNLFSGKPARGIVNRAMNELGYMIDDAPEFPFASIEMGQLRAAAEPRGRDDFSPLWCGQNAAGCRQIAAAALTLELAGDFLDVN</sequence>
<keyword evidence="3" id="KW-0216">Detoxification</keyword>
<evidence type="ECO:0000256" key="11">
    <source>
        <dbReference type="ARBA" id="ARBA00067136"/>
    </source>
</evidence>
<evidence type="ECO:0000313" key="13">
    <source>
        <dbReference type="Proteomes" id="UP001297581"/>
    </source>
</evidence>
<dbReference type="EMBL" id="JAKUDL010000014">
    <property type="protein sequence ID" value="MCH4296693.1"/>
    <property type="molecule type" value="Genomic_DNA"/>
</dbReference>
<evidence type="ECO:0000256" key="10">
    <source>
        <dbReference type="ARBA" id="ARBA00049401"/>
    </source>
</evidence>
<dbReference type="FunFam" id="3.20.20.70:FF:000154">
    <property type="entry name" value="Probable nitronate monooxygenase"/>
    <property type="match status" value="1"/>
</dbReference>
<organism evidence="12 13">
    <name type="scientific">Shewanella zhuhaiensis</name>
    <dbReference type="NCBI Taxonomy" id="2919576"/>
    <lineage>
        <taxon>Bacteria</taxon>
        <taxon>Pseudomonadati</taxon>
        <taxon>Pseudomonadota</taxon>
        <taxon>Gammaproteobacteria</taxon>
        <taxon>Alteromonadales</taxon>
        <taxon>Shewanellaceae</taxon>
        <taxon>Shewanella</taxon>
    </lineage>
</organism>